<keyword evidence="1" id="KW-0472">Membrane</keyword>
<feature type="transmembrane region" description="Helical" evidence="1">
    <location>
        <begin position="140"/>
        <end position="164"/>
    </location>
</feature>
<keyword evidence="3" id="KW-1185">Reference proteome</keyword>
<protein>
    <submittedName>
        <fullName evidence="2">Uncharacterized protein</fullName>
    </submittedName>
</protein>
<evidence type="ECO:0000256" key="1">
    <source>
        <dbReference type="SAM" id="Phobius"/>
    </source>
</evidence>
<dbReference type="InParanoid" id="A0A1B7MDC5"/>
<accession>A0A1B7MDC5</accession>
<feature type="transmembrane region" description="Helical" evidence="1">
    <location>
        <begin position="85"/>
        <end position="104"/>
    </location>
</feature>
<dbReference type="EMBL" id="KV450211">
    <property type="protein sequence ID" value="OAX30601.1"/>
    <property type="molecule type" value="Genomic_DNA"/>
</dbReference>
<organism evidence="2 3">
    <name type="scientific">Rhizopogon vinicolor AM-OR11-026</name>
    <dbReference type="NCBI Taxonomy" id="1314800"/>
    <lineage>
        <taxon>Eukaryota</taxon>
        <taxon>Fungi</taxon>
        <taxon>Dikarya</taxon>
        <taxon>Basidiomycota</taxon>
        <taxon>Agaricomycotina</taxon>
        <taxon>Agaricomycetes</taxon>
        <taxon>Agaricomycetidae</taxon>
        <taxon>Boletales</taxon>
        <taxon>Suillineae</taxon>
        <taxon>Rhizopogonaceae</taxon>
        <taxon>Rhizopogon</taxon>
    </lineage>
</organism>
<dbReference type="STRING" id="1314800.A0A1B7MDC5"/>
<dbReference type="OrthoDB" id="5392263at2759"/>
<dbReference type="AlphaFoldDB" id="A0A1B7MDC5"/>
<evidence type="ECO:0000313" key="2">
    <source>
        <dbReference type="EMBL" id="OAX30601.1"/>
    </source>
</evidence>
<keyword evidence="1" id="KW-0812">Transmembrane</keyword>
<feature type="transmembrane region" description="Helical" evidence="1">
    <location>
        <begin position="38"/>
        <end position="64"/>
    </location>
</feature>
<evidence type="ECO:0000313" key="3">
    <source>
        <dbReference type="Proteomes" id="UP000092154"/>
    </source>
</evidence>
<name>A0A1B7MDC5_9AGAM</name>
<dbReference type="Proteomes" id="UP000092154">
    <property type="component" value="Unassembled WGS sequence"/>
</dbReference>
<keyword evidence="1" id="KW-1133">Transmembrane helix</keyword>
<gene>
    <name evidence="2" type="ORF">K503DRAFT_870954</name>
</gene>
<sequence>MAIASCVSLALQWGTAGAAMIVVYFTPTTRIGCRSLSYLLYGGISTLIWMMLLTSSILAHYSALHRTSLSARIALAFSHLLRRTGKLLAIVNSIWLVTLCIFQYSSFYDTCFCNSSVISRGKAAYAVIIESTAQAAQVRAAWTGTLVLASTSALIFIGIVNLLLDTLPS</sequence>
<proteinExistence type="predicted"/>
<reference evidence="2 3" key="1">
    <citation type="submission" date="2016-06" db="EMBL/GenBank/DDBJ databases">
        <title>Comparative genomics of the ectomycorrhizal sister species Rhizopogon vinicolor and Rhizopogon vesiculosus (Basidiomycota: Boletales) reveals a divergence of the mating type B locus.</title>
        <authorList>
            <consortium name="DOE Joint Genome Institute"/>
            <person name="Mujic A.B."/>
            <person name="Kuo A."/>
            <person name="Tritt A."/>
            <person name="Lipzen A."/>
            <person name="Chen C."/>
            <person name="Johnson J."/>
            <person name="Sharma A."/>
            <person name="Barry K."/>
            <person name="Grigoriev I.V."/>
            <person name="Spatafora J.W."/>
        </authorList>
    </citation>
    <scope>NUCLEOTIDE SEQUENCE [LARGE SCALE GENOMIC DNA]</scope>
    <source>
        <strain evidence="2 3">AM-OR11-026</strain>
    </source>
</reference>